<protein>
    <submittedName>
        <fullName evidence="1">Uncharacterized protein</fullName>
    </submittedName>
</protein>
<evidence type="ECO:0000313" key="2">
    <source>
        <dbReference type="Proteomes" id="UP001439008"/>
    </source>
</evidence>
<organism evidence="1 2">
    <name type="scientific">Bonamia ostreae</name>
    <dbReference type="NCBI Taxonomy" id="126728"/>
    <lineage>
        <taxon>Eukaryota</taxon>
        <taxon>Sar</taxon>
        <taxon>Rhizaria</taxon>
        <taxon>Endomyxa</taxon>
        <taxon>Ascetosporea</taxon>
        <taxon>Haplosporida</taxon>
        <taxon>Bonamia</taxon>
    </lineage>
</organism>
<reference evidence="1 2" key="1">
    <citation type="journal article" date="2024" name="BMC Biol.">
        <title>Comparative genomics of Ascetosporea gives new insight into the evolutionary basis for animal parasitism in Rhizaria.</title>
        <authorList>
            <person name="Hiltunen Thoren M."/>
            <person name="Onut-Brannstrom I."/>
            <person name="Alfjorden A."/>
            <person name="Peckova H."/>
            <person name="Swords F."/>
            <person name="Hooper C."/>
            <person name="Holzer A.S."/>
            <person name="Bass D."/>
            <person name="Burki F."/>
        </authorList>
    </citation>
    <scope>NUCLEOTIDE SEQUENCE [LARGE SCALE GENOMIC DNA]</scope>
    <source>
        <strain evidence="1">20-A016</strain>
    </source>
</reference>
<proteinExistence type="predicted"/>
<keyword evidence="2" id="KW-1185">Reference proteome</keyword>
<sequence>MLHARQFFAFEKLKTGTSASAHMAHFSRYAQLLSSGCSVSAADNRSDIGVVLSRGRDALQNKVGPVRESVEFEHSQRTKLKVGNPFQTIVFALSTTFLNRSRDFSPQSSPIKSLGIPSFAVQ</sequence>
<comment type="caution">
    <text evidence="1">The sequence shown here is derived from an EMBL/GenBank/DDBJ whole genome shotgun (WGS) entry which is preliminary data.</text>
</comment>
<dbReference type="Proteomes" id="UP001439008">
    <property type="component" value="Unassembled WGS sequence"/>
</dbReference>
<evidence type="ECO:0000313" key="1">
    <source>
        <dbReference type="EMBL" id="MES1918806.1"/>
    </source>
</evidence>
<gene>
    <name evidence="1" type="ORF">MHBO_000709</name>
</gene>
<accession>A0ABV2AGK1</accession>
<name>A0ABV2AGK1_9EUKA</name>
<dbReference type="EMBL" id="JBDODL010000129">
    <property type="protein sequence ID" value="MES1918806.1"/>
    <property type="molecule type" value="Genomic_DNA"/>
</dbReference>